<dbReference type="GO" id="GO:0016874">
    <property type="term" value="F:ligase activity"/>
    <property type="evidence" value="ECO:0007669"/>
    <property type="project" value="UniProtKB-KW"/>
</dbReference>
<feature type="transmembrane region" description="Helical" evidence="6">
    <location>
        <begin position="85"/>
        <end position="103"/>
    </location>
</feature>
<organism evidence="8">
    <name type="scientific">Deinococcus sonorensis KR-87</name>
    <dbReference type="NCBI Taxonomy" id="694439"/>
    <lineage>
        <taxon>Bacteria</taxon>
        <taxon>Thermotogati</taxon>
        <taxon>Deinococcota</taxon>
        <taxon>Deinococci</taxon>
        <taxon>Deinococcales</taxon>
        <taxon>Deinococcaceae</taxon>
        <taxon>Deinococcus</taxon>
    </lineage>
</organism>
<feature type="compositionally biased region" description="Pro residues" evidence="5">
    <location>
        <begin position="535"/>
        <end position="548"/>
    </location>
</feature>
<feature type="transmembrane region" description="Helical" evidence="6">
    <location>
        <begin position="297"/>
        <end position="314"/>
    </location>
</feature>
<dbReference type="EMBL" id="CP158299">
    <property type="protein sequence ID" value="XBV86339.1"/>
    <property type="molecule type" value="Genomic_DNA"/>
</dbReference>
<dbReference type="AlphaFoldDB" id="A0AAU7UE49"/>
<keyword evidence="2 6" id="KW-0812">Transmembrane</keyword>
<feature type="transmembrane region" description="Helical" evidence="6">
    <location>
        <begin position="416"/>
        <end position="436"/>
    </location>
</feature>
<feature type="transmembrane region" description="Helical" evidence="6">
    <location>
        <begin position="115"/>
        <end position="135"/>
    </location>
</feature>
<keyword evidence="4 6" id="KW-0472">Membrane</keyword>
<evidence type="ECO:0000259" key="7">
    <source>
        <dbReference type="Pfam" id="PF04932"/>
    </source>
</evidence>
<feature type="transmembrane region" description="Helical" evidence="6">
    <location>
        <begin position="215"/>
        <end position="233"/>
    </location>
</feature>
<dbReference type="RefSeq" id="WP_350244406.1">
    <property type="nucleotide sequence ID" value="NZ_CP158299.1"/>
</dbReference>
<dbReference type="PANTHER" id="PTHR37422:SF13">
    <property type="entry name" value="LIPOPOLYSACCHARIDE BIOSYNTHESIS PROTEIN PA4999-RELATED"/>
    <property type="match status" value="1"/>
</dbReference>
<feature type="compositionally biased region" description="Acidic residues" evidence="5">
    <location>
        <begin position="552"/>
        <end position="561"/>
    </location>
</feature>
<sequence length="561" mass="61176">MTKRSWPAVPSGLPGLVGAVGLAVLVVLLVNWNTLATALLMLVATVLAVTISLRDQMPRLALGFLGICLAGYALLGKAFAYLGVAPLFVGEMALGLGVLAILMRGRVAVLARSPLLYLLLVQMVIGAAATLPYVGTYGIDALRDAVLWGYGLFSIIVAMLLLQNGWVITAFRSFARFVPYYLCAAPVVVILGETLGRHNLRLPGNSNIKIFDLKGGDVAVMLAMIAALLILGLHRDLGLNRGRFLKLGQRREWLWWMLWLATAAIPLFRVRAGLLAIAISLTIVFLGRPASRWWKPAIAVTLTFFVLFAFNVQFRVGEQRNTVSIQTLLLNVQSITESNTGDAGRDGTRGWRLHWWTDIVNYTLNGPYFWTGKGYGINLADADGYQLGARDVQGNALRSPHNGHMNVLARSGVPGFTVWVLVQATFAVLLLLAFLRARASGRQDWARLNLWTLAGWAAFMVNASFDVYLEGPQGGIWFWAYFGFGMALIEFQRRGLHTMPLSELAAQPLQRFVQPAQPRPAPALTPMLASGTPLSPGPALPFPTPPQATPGQDDDAPELLR</sequence>
<evidence type="ECO:0000256" key="2">
    <source>
        <dbReference type="ARBA" id="ARBA00022692"/>
    </source>
</evidence>
<evidence type="ECO:0000256" key="6">
    <source>
        <dbReference type="SAM" id="Phobius"/>
    </source>
</evidence>
<dbReference type="GO" id="GO:0016020">
    <property type="term" value="C:membrane"/>
    <property type="evidence" value="ECO:0007669"/>
    <property type="project" value="UniProtKB-SubCell"/>
</dbReference>
<dbReference type="InterPro" id="IPR007016">
    <property type="entry name" value="O-antigen_ligase-rel_domated"/>
</dbReference>
<feature type="transmembrane region" description="Helical" evidence="6">
    <location>
        <begin position="147"/>
        <end position="171"/>
    </location>
</feature>
<protein>
    <submittedName>
        <fullName evidence="8">O-antigen ligase family protein</fullName>
    </submittedName>
</protein>
<proteinExistence type="predicted"/>
<feature type="transmembrane region" description="Helical" evidence="6">
    <location>
        <begin position="253"/>
        <end position="268"/>
    </location>
</feature>
<name>A0AAU7UE49_9DEIO</name>
<accession>A0AAU7UE49</accession>
<evidence type="ECO:0000256" key="3">
    <source>
        <dbReference type="ARBA" id="ARBA00022989"/>
    </source>
</evidence>
<keyword evidence="8" id="KW-0436">Ligase</keyword>
<keyword evidence="3 6" id="KW-1133">Transmembrane helix</keyword>
<feature type="region of interest" description="Disordered" evidence="5">
    <location>
        <begin position="518"/>
        <end position="561"/>
    </location>
</feature>
<dbReference type="InterPro" id="IPR051533">
    <property type="entry name" value="WaaL-like"/>
</dbReference>
<comment type="subcellular location">
    <subcellularLocation>
        <location evidence="1">Membrane</location>
        <topology evidence="1">Multi-pass membrane protein</topology>
    </subcellularLocation>
</comment>
<evidence type="ECO:0000256" key="5">
    <source>
        <dbReference type="SAM" id="MobiDB-lite"/>
    </source>
</evidence>
<dbReference type="KEGG" id="dsc:ABOD76_08510"/>
<evidence type="ECO:0000256" key="4">
    <source>
        <dbReference type="ARBA" id="ARBA00023136"/>
    </source>
</evidence>
<reference evidence="8" key="1">
    <citation type="submission" date="2024-06" db="EMBL/GenBank/DDBJ databases">
        <title>Draft Genome Sequence of Deinococcus sonorensis Type Strain KR-87, a Biofilm Producing Representative of the Genus Deinococcus.</title>
        <authorList>
            <person name="Boren L.S."/>
            <person name="Grosso R.A."/>
            <person name="Hugenberg-Cox A.N."/>
            <person name="Hill J.T.E."/>
            <person name="Albert C.M."/>
            <person name="Tuohy J.M."/>
        </authorList>
    </citation>
    <scope>NUCLEOTIDE SEQUENCE</scope>
    <source>
        <strain evidence="8">KR-87</strain>
    </source>
</reference>
<dbReference type="Pfam" id="PF04932">
    <property type="entry name" value="Wzy_C"/>
    <property type="match status" value="1"/>
</dbReference>
<feature type="transmembrane region" description="Helical" evidence="6">
    <location>
        <begin position="475"/>
        <end position="491"/>
    </location>
</feature>
<feature type="domain" description="O-antigen ligase-related" evidence="7">
    <location>
        <begin position="257"/>
        <end position="420"/>
    </location>
</feature>
<gene>
    <name evidence="8" type="ORF">ABOD76_08510</name>
</gene>
<evidence type="ECO:0000313" key="8">
    <source>
        <dbReference type="EMBL" id="XBV86339.1"/>
    </source>
</evidence>
<dbReference type="PANTHER" id="PTHR37422">
    <property type="entry name" value="TEICHURONIC ACID BIOSYNTHESIS PROTEIN TUAE"/>
    <property type="match status" value="1"/>
</dbReference>
<evidence type="ECO:0000256" key="1">
    <source>
        <dbReference type="ARBA" id="ARBA00004141"/>
    </source>
</evidence>
<feature type="transmembrane region" description="Helical" evidence="6">
    <location>
        <begin position="178"/>
        <end position="195"/>
    </location>
</feature>
<feature type="transmembrane region" description="Helical" evidence="6">
    <location>
        <begin position="448"/>
        <end position="469"/>
    </location>
</feature>
<feature type="transmembrane region" description="Helical" evidence="6">
    <location>
        <begin position="12"/>
        <end position="30"/>
    </location>
</feature>
<feature type="transmembrane region" description="Helical" evidence="6">
    <location>
        <begin position="60"/>
        <end position="79"/>
    </location>
</feature>
<feature type="transmembrane region" description="Helical" evidence="6">
    <location>
        <begin position="36"/>
        <end position="53"/>
    </location>
</feature>